<feature type="binding site" evidence="6">
    <location>
        <position position="461"/>
    </location>
    <ligand>
        <name>(6S)-5-formyl-5,6,7,8-tetrahydrofolate</name>
        <dbReference type="ChEBI" id="CHEBI:57457"/>
    </ligand>
</feature>
<comment type="similarity">
    <text evidence="1 6 7">Belongs to the TRAFAC class TrmE-Era-EngA-EngB-Septin-like GTPase superfamily. TrmE GTPase family.</text>
</comment>
<dbReference type="Gene3D" id="3.30.1360.120">
    <property type="entry name" value="Probable tRNA modification gtpase trme, domain 1"/>
    <property type="match status" value="1"/>
</dbReference>
<dbReference type="InterPro" id="IPR018948">
    <property type="entry name" value="GTP-bd_TrmE_N"/>
</dbReference>
<feature type="binding site" evidence="6">
    <location>
        <begin position="229"/>
        <end position="234"/>
    </location>
    <ligand>
        <name>GTP</name>
        <dbReference type="ChEBI" id="CHEBI:37565"/>
    </ligand>
</feature>
<keyword evidence="10" id="KW-1185">Reference proteome</keyword>
<dbReference type="InterPro" id="IPR031168">
    <property type="entry name" value="G_TrmE"/>
</dbReference>
<dbReference type="InterPro" id="IPR027368">
    <property type="entry name" value="MnmE_dom2"/>
</dbReference>
<dbReference type="InterPro" id="IPR025867">
    <property type="entry name" value="MnmE_helical"/>
</dbReference>
<keyword evidence="2 6" id="KW-0819">tRNA processing</keyword>
<feature type="binding site" evidence="6">
    <location>
        <position position="84"/>
    </location>
    <ligand>
        <name>(6S)-5-formyl-5,6,7,8-tetrahydrofolate</name>
        <dbReference type="ChEBI" id="CHEBI:57457"/>
    </ligand>
</feature>
<dbReference type="Gene3D" id="1.20.120.430">
    <property type="entry name" value="tRNA modification GTPase MnmE domain 2"/>
    <property type="match status" value="1"/>
</dbReference>
<keyword evidence="3 6" id="KW-0547">Nucleotide-binding</keyword>
<evidence type="ECO:0000256" key="3">
    <source>
        <dbReference type="ARBA" id="ARBA00022741"/>
    </source>
</evidence>
<dbReference type="Proteomes" id="UP001523565">
    <property type="component" value="Unassembled WGS sequence"/>
</dbReference>
<dbReference type="PANTHER" id="PTHR42714">
    <property type="entry name" value="TRNA MODIFICATION GTPASE GTPBP3"/>
    <property type="match status" value="1"/>
</dbReference>
<feature type="binding site" evidence="6">
    <location>
        <begin position="273"/>
        <end position="276"/>
    </location>
    <ligand>
        <name>GTP</name>
        <dbReference type="ChEBI" id="CHEBI:37565"/>
    </ligand>
</feature>
<comment type="subcellular location">
    <subcellularLocation>
        <location evidence="6">Cytoplasm</location>
    </subcellularLocation>
</comment>
<dbReference type="Pfam" id="PF01926">
    <property type="entry name" value="MMR_HSR1"/>
    <property type="match status" value="1"/>
</dbReference>
<evidence type="ECO:0000259" key="8">
    <source>
        <dbReference type="PROSITE" id="PS51709"/>
    </source>
</evidence>
<dbReference type="HAMAP" id="MF_00379">
    <property type="entry name" value="GTPase_MnmE"/>
    <property type="match status" value="1"/>
</dbReference>
<feature type="binding site" evidence="6">
    <location>
        <position position="233"/>
    </location>
    <ligand>
        <name>Mg(2+)</name>
        <dbReference type="ChEBI" id="CHEBI:18420"/>
    </ligand>
</feature>
<feature type="binding site" evidence="6">
    <location>
        <begin position="248"/>
        <end position="254"/>
    </location>
    <ligand>
        <name>GTP</name>
        <dbReference type="ChEBI" id="CHEBI:37565"/>
    </ligand>
</feature>
<evidence type="ECO:0000256" key="1">
    <source>
        <dbReference type="ARBA" id="ARBA00011043"/>
    </source>
</evidence>
<dbReference type="EC" id="3.6.-.-" evidence="6"/>
<evidence type="ECO:0000256" key="6">
    <source>
        <dbReference type="HAMAP-Rule" id="MF_00379"/>
    </source>
</evidence>
<comment type="caution">
    <text evidence="9">The sequence shown here is derived from an EMBL/GenBank/DDBJ whole genome shotgun (WGS) entry which is preliminary data.</text>
</comment>
<dbReference type="InterPro" id="IPR004520">
    <property type="entry name" value="GTPase_MnmE"/>
</dbReference>
<keyword evidence="6" id="KW-0378">Hydrolase</keyword>
<evidence type="ECO:0000256" key="7">
    <source>
        <dbReference type="RuleBase" id="RU003313"/>
    </source>
</evidence>
<keyword evidence="6" id="KW-0963">Cytoplasm</keyword>
<dbReference type="NCBIfam" id="TIGR00450">
    <property type="entry name" value="mnmE_trmE_thdF"/>
    <property type="match status" value="1"/>
</dbReference>
<comment type="cofactor">
    <cofactor evidence="6">
        <name>K(+)</name>
        <dbReference type="ChEBI" id="CHEBI:29103"/>
    </cofactor>
    <text evidence="6">Binds 1 potassium ion per subunit.</text>
</comment>
<name>A0ABT1EP97_9FIRM</name>
<keyword evidence="6" id="KW-0460">Magnesium</keyword>
<dbReference type="PROSITE" id="PS51709">
    <property type="entry name" value="G_TRME"/>
    <property type="match status" value="1"/>
</dbReference>
<dbReference type="CDD" id="cd14858">
    <property type="entry name" value="TrmE_N"/>
    <property type="match status" value="1"/>
</dbReference>
<evidence type="ECO:0000313" key="9">
    <source>
        <dbReference type="EMBL" id="MCP1111107.1"/>
    </source>
</evidence>
<feature type="binding site" evidence="6">
    <location>
        <position position="253"/>
    </location>
    <ligand>
        <name>K(+)</name>
        <dbReference type="ChEBI" id="CHEBI:29103"/>
    </ligand>
</feature>
<evidence type="ECO:0000256" key="2">
    <source>
        <dbReference type="ARBA" id="ARBA00022694"/>
    </source>
</evidence>
<feature type="binding site" evidence="6">
    <location>
        <position position="250"/>
    </location>
    <ligand>
        <name>K(+)</name>
        <dbReference type="ChEBI" id="CHEBI:29103"/>
    </ligand>
</feature>
<reference evidence="9 10" key="1">
    <citation type="journal article" date="2022" name="Genome Biol. Evol.">
        <title>Host diet, physiology and behaviors set the stage for Lachnospiraceae cladogenesis.</title>
        <authorList>
            <person name="Vera-Ponce De Leon A."/>
            <person name="Schneider M."/>
            <person name="Jahnes B.C."/>
            <person name="Sadowski V."/>
            <person name="Camuy-Velez L.A."/>
            <person name="Duan J."/>
            <person name="Sabree Z.L."/>
        </authorList>
    </citation>
    <scope>NUCLEOTIDE SEQUENCE [LARGE SCALE GENOMIC DNA]</scope>
    <source>
        <strain evidence="9 10">PAL227</strain>
    </source>
</reference>
<dbReference type="InterPro" id="IPR027417">
    <property type="entry name" value="P-loop_NTPase"/>
</dbReference>
<feature type="binding site" evidence="6">
    <location>
        <position position="248"/>
    </location>
    <ligand>
        <name>K(+)</name>
        <dbReference type="ChEBI" id="CHEBI:29103"/>
    </ligand>
</feature>
<comment type="function">
    <text evidence="6">Exhibits a very high intrinsic GTPase hydrolysis rate. Involved in the addition of a carboxymethylaminomethyl (cmnm) group at the wobble position (U34) of certain tRNAs, forming tRNA-cmnm(5)s(2)U34.</text>
</comment>
<dbReference type="Gene3D" id="3.40.50.300">
    <property type="entry name" value="P-loop containing nucleotide triphosphate hydrolases"/>
    <property type="match status" value="1"/>
</dbReference>
<comment type="caution">
    <text evidence="6">Lacks conserved residue(s) required for the propagation of feature annotation.</text>
</comment>
<dbReference type="Pfam" id="PF12631">
    <property type="entry name" value="MnmE_helical"/>
    <property type="match status" value="1"/>
</dbReference>
<keyword evidence="4 6" id="KW-0630">Potassium</keyword>
<dbReference type="PANTHER" id="PTHR42714:SF2">
    <property type="entry name" value="TRNA MODIFICATION GTPASE GTPBP3, MITOCHONDRIAL"/>
    <property type="match status" value="1"/>
</dbReference>
<organism evidence="9 10">
    <name type="scientific">Ohessyouella blattaphilus</name>
    <dbReference type="NCBI Taxonomy" id="2949333"/>
    <lineage>
        <taxon>Bacteria</taxon>
        <taxon>Bacillati</taxon>
        <taxon>Bacillota</taxon>
        <taxon>Clostridia</taxon>
        <taxon>Lachnospirales</taxon>
        <taxon>Lachnospiraceae</taxon>
        <taxon>Ohessyouella</taxon>
    </lineage>
</organism>
<keyword evidence="5 6" id="KW-0342">GTP-binding</keyword>
<protein>
    <recommendedName>
        <fullName evidence="6">tRNA modification GTPase MnmE</fullName>
        <ecNumber evidence="6">3.6.-.-</ecNumber>
    </recommendedName>
</protein>
<dbReference type="EMBL" id="JAMZFV010000023">
    <property type="protein sequence ID" value="MCP1111107.1"/>
    <property type="molecule type" value="Genomic_DNA"/>
</dbReference>
<evidence type="ECO:0000313" key="10">
    <source>
        <dbReference type="Proteomes" id="UP001523565"/>
    </source>
</evidence>
<dbReference type="RefSeq" id="WP_262069988.1">
    <property type="nucleotide sequence ID" value="NZ_JAMXOC010000023.1"/>
</dbReference>
<gene>
    <name evidence="6 9" type="primary">mnmE</name>
    <name evidence="6" type="synonym">trmE</name>
    <name evidence="9" type="ORF">NK118_12695</name>
</gene>
<dbReference type="PRINTS" id="PR00449">
    <property type="entry name" value="RASTRNSFRMNG"/>
</dbReference>
<dbReference type="NCBIfam" id="TIGR00231">
    <property type="entry name" value="small_GTP"/>
    <property type="match status" value="1"/>
</dbReference>
<dbReference type="SUPFAM" id="SSF52540">
    <property type="entry name" value="P-loop containing nucleoside triphosphate hydrolases"/>
    <property type="match status" value="1"/>
</dbReference>
<comment type="subunit">
    <text evidence="6">Homodimer. Heterotetramer of two MnmE and two MnmG subunits.</text>
</comment>
<feature type="binding site" evidence="6">
    <location>
        <position position="21"/>
    </location>
    <ligand>
        <name>(6S)-5-formyl-5,6,7,8-tetrahydrofolate</name>
        <dbReference type="ChEBI" id="CHEBI:57457"/>
    </ligand>
</feature>
<feature type="binding site" evidence="6">
    <location>
        <position position="123"/>
    </location>
    <ligand>
        <name>(6S)-5-formyl-5,6,7,8-tetrahydrofolate</name>
        <dbReference type="ChEBI" id="CHEBI:57457"/>
    </ligand>
</feature>
<dbReference type="InterPro" id="IPR005225">
    <property type="entry name" value="Small_GTP-bd"/>
</dbReference>
<keyword evidence="6" id="KW-0479">Metal-binding</keyword>
<dbReference type="CDD" id="cd04164">
    <property type="entry name" value="trmE"/>
    <property type="match status" value="1"/>
</dbReference>
<accession>A0ABT1EP97</accession>
<evidence type="ECO:0000256" key="4">
    <source>
        <dbReference type="ARBA" id="ARBA00022958"/>
    </source>
</evidence>
<proteinExistence type="inferred from homology"/>
<sequence length="461" mass="50809">MEKPIVAISTAVNYAGIGIVRLSGPGAIQVADKVFVSPKNKKLEDQKTHTIHYGFIKDQDEVVDEVLAMLMKAPHSYTKEDTVEFNCHGGIHIVRKVLSLLIEAGARPAEPGEFTKKAFLNGRLDLSQAEAVSDLIYSQNDYALKSSVGQLRGNLREKIETIRKAVIYNTAFIESALDDPEHISLDGYPEKLEMDVDIWLATLKSLLDNAESGKILKEGIKTVIIGRPNAGKSSLLNVLLGEERAIVTDIAGTTRDILEETINLKGIMLQVIDTAGIRNTKDAIEKIGVEKAKQYVDKADLILYVIDASDKLSEEDLDIMKLIGDKKTIVLLNKTDLALNVTEEEVLSTINSNKSDIKVIQISAKENEGITKLEETITAMFYDGKISFNNEIYITNARQQSALLEASQSLSSVKTSLEANMPEDFYTIDLMDAYESLGKITGESIGEDLVNEIFSKFCMGK</sequence>
<feature type="binding site" evidence="6">
    <location>
        <position position="254"/>
    </location>
    <ligand>
        <name>Mg(2+)</name>
        <dbReference type="ChEBI" id="CHEBI:18420"/>
    </ligand>
</feature>
<evidence type="ECO:0000256" key="5">
    <source>
        <dbReference type="ARBA" id="ARBA00023134"/>
    </source>
</evidence>
<dbReference type="InterPro" id="IPR027266">
    <property type="entry name" value="TrmE/GcvT-like"/>
</dbReference>
<dbReference type="Pfam" id="PF10396">
    <property type="entry name" value="TrmE_N"/>
    <property type="match status" value="1"/>
</dbReference>
<feature type="binding site" evidence="6">
    <location>
        <position position="229"/>
    </location>
    <ligand>
        <name>K(+)</name>
        <dbReference type="ChEBI" id="CHEBI:29103"/>
    </ligand>
</feature>
<feature type="domain" description="TrmE-type G" evidence="8">
    <location>
        <begin position="219"/>
        <end position="382"/>
    </location>
</feature>
<dbReference type="InterPro" id="IPR006073">
    <property type="entry name" value="GTP-bd"/>
</dbReference>